<keyword evidence="3 7" id="KW-0812">Transmembrane</keyword>
<evidence type="ECO:0000259" key="8">
    <source>
        <dbReference type="PROSITE" id="PS50850"/>
    </source>
</evidence>
<feature type="transmembrane region" description="Helical" evidence="7">
    <location>
        <begin position="285"/>
        <end position="315"/>
    </location>
</feature>
<dbReference type="PANTHER" id="PTHR43791">
    <property type="entry name" value="PERMEASE-RELATED"/>
    <property type="match status" value="1"/>
</dbReference>
<proteinExistence type="predicted"/>
<gene>
    <name evidence="9" type="primary">SPOSA6832_01150</name>
</gene>
<dbReference type="AlphaFoldDB" id="A0A0D6EIG5"/>
<evidence type="ECO:0000256" key="6">
    <source>
        <dbReference type="SAM" id="MobiDB-lite"/>
    </source>
</evidence>
<feature type="region of interest" description="Disordered" evidence="6">
    <location>
        <begin position="1"/>
        <end position="23"/>
    </location>
</feature>
<evidence type="ECO:0000256" key="7">
    <source>
        <dbReference type="SAM" id="Phobius"/>
    </source>
</evidence>
<dbReference type="InterPro" id="IPR011701">
    <property type="entry name" value="MFS"/>
</dbReference>
<organism evidence="9 10">
    <name type="scientific">Sporidiobolus salmonicolor</name>
    <name type="common">Yeast-like fungus</name>
    <name type="synonym">Sporobolomyces salmonicolor</name>
    <dbReference type="NCBI Taxonomy" id="5005"/>
    <lineage>
        <taxon>Eukaryota</taxon>
        <taxon>Fungi</taxon>
        <taxon>Dikarya</taxon>
        <taxon>Basidiomycota</taxon>
        <taxon>Pucciniomycotina</taxon>
        <taxon>Microbotryomycetes</taxon>
        <taxon>Sporidiobolales</taxon>
        <taxon>Sporidiobolaceae</taxon>
        <taxon>Sporobolomyces</taxon>
    </lineage>
</organism>
<dbReference type="OrthoDB" id="6730379at2759"/>
<feature type="transmembrane region" description="Helical" evidence="7">
    <location>
        <begin position="414"/>
        <end position="436"/>
    </location>
</feature>
<keyword evidence="5 7" id="KW-0472">Membrane</keyword>
<dbReference type="GO" id="GO:0016020">
    <property type="term" value="C:membrane"/>
    <property type="evidence" value="ECO:0007669"/>
    <property type="project" value="UniProtKB-SubCell"/>
</dbReference>
<dbReference type="Proteomes" id="UP000243876">
    <property type="component" value="Unassembled WGS sequence"/>
</dbReference>
<dbReference type="PROSITE" id="PS50850">
    <property type="entry name" value="MFS"/>
    <property type="match status" value="1"/>
</dbReference>
<evidence type="ECO:0000313" key="9">
    <source>
        <dbReference type="EMBL" id="CEQ39593.1"/>
    </source>
</evidence>
<feature type="transmembrane region" description="Helical" evidence="7">
    <location>
        <begin position="186"/>
        <end position="205"/>
    </location>
</feature>
<feature type="compositionally biased region" description="Polar residues" evidence="6">
    <location>
        <begin position="1"/>
        <end position="14"/>
    </location>
</feature>
<dbReference type="EMBL" id="CENE01000003">
    <property type="protein sequence ID" value="CEQ39593.1"/>
    <property type="molecule type" value="Genomic_DNA"/>
</dbReference>
<dbReference type="Pfam" id="PF07690">
    <property type="entry name" value="MFS_1"/>
    <property type="match status" value="1"/>
</dbReference>
<evidence type="ECO:0000256" key="5">
    <source>
        <dbReference type="ARBA" id="ARBA00023136"/>
    </source>
</evidence>
<keyword evidence="10" id="KW-1185">Reference proteome</keyword>
<dbReference type="SUPFAM" id="SSF103473">
    <property type="entry name" value="MFS general substrate transporter"/>
    <property type="match status" value="1"/>
</dbReference>
<evidence type="ECO:0000256" key="1">
    <source>
        <dbReference type="ARBA" id="ARBA00004141"/>
    </source>
</evidence>
<dbReference type="InterPro" id="IPR020846">
    <property type="entry name" value="MFS_dom"/>
</dbReference>
<feature type="transmembrane region" description="Helical" evidence="7">
    <location>
        <begin position="349"/>
        <end position="370"/>
    </location>
</feature>
<sequence>MPSLASTFSHMSESTTDKKAEEGVSRAVPAFDSMLPIIDEAEADEGAKLAGDVAQTFTEAEQTAVRRKIDRRFLDKNSLNYSSVMGLPIKGENYNLVTMAFYLGYLVFEIPQSTFAQRFPLAKYLGVNIVLWATALILHASSPKFAPFFVFRVLLGVFESVVSPILIALVASFYAKGEQSKRIGAFYCMNGVTNIVGGLMAYGVTWYKGTAVAHWRIMYFLLGGLAFIVGFSVLLWLPDSPATARFLTEREKLVALERVRANQSGTISHRFKKAQAIEALKDFKVWWLLFLMATISVPNGSITSFTSILITSFGYTSQEALLFNIPSGVVAIITTLSISYWADKKGCRMLPFAGSVAPSIIGLALLVGYSNGGADGAHKGPLLAGIFLAQPFISGIALLYAFSAANIAGSSKRSVVNALMLCAFSVGNLCGTQVFQSKDAPKYLPGKIALFVLLVVLFPGALVMNLYIKRLNKQKAEEVSRLVAEHGWSEEELQREKDRHAFLDLTDKENPFYVYMA</sequence>
<evidence type="ECO:0000256" key="2">
    <source>
        <dbReference type="ARBA" id="ARBA00022448"/>
    </source>
</evidence>
<dbReference type="GO" id="GO:0022857">
    <property type="term" value="F:transmembrane transporter activity"/>
    <property type="evidence" value="ECO:0007669"/>
    <property type="project" value="InterPro"/>
</dbReference>
<dbReference type="Gene3D" id="1.20.1250.20">
    <property type="entry name" value="MFS general substrate transporter like domains"/>
    <property type="match status" value="2"/>
</dbReference>
<name>A0A0D6EIG5_SPOSA</name>
<keyword evidence="2" id="KW-0813">Transport</keyword>
<evidence type="ECO:0000256" key="4">
    <source>
        <dbReference type="ARBA" id="ARBA00022989"/>
    </source>
</evidence>
<feature type="transmembrane region" description="Helical" evidence="7">
    <location>
        <begin position="93"/>
        <end position="110"/>
    </location>
</feature>
<feature type="transmembrane region" description="Helical" evidence="7">
    <location>
        <begin position="321"/>
        <end position="342"/>
    </location>
</feature>
<feature type="domain" description="Major facilitator superfamily (MFS) profile" evidence="8">
    <location>
        <begin position="56"/>
        <end position="472"/>
    </location>
</feature>
<feature type="transmembrane region" description="Helical" evidence="7">
    <location>
        <begin position="153"/>
        <end position="174"/>
    </location>
</feature>
<evidence type="ECO:0000256" key="3">
    <source>
        <dbReference type="ARBA" id="ARBA00022692"/>
    </source>
</evidence>
<dbReference type="PANTHER" id="PTHR43791:SF40">
    <property type="entry name" value="THIAMINE PATHWAY TRANSPORTER THI73"/>
    <property type="match status" value="1"/>
</dbReference>
<dbReference type="InterPro" id="IPR036259">
    <property type="entry name" value="MFS_trans_sf"/>
</dbReference>
<feature type="transmembrane region" description="Helical" evidence="7">
    <location>
        <begin position="448"/>
        <end position="468"/>
    </location>
</feature>
<keyword evidence="4 7" id="KW-1133">Transmembrane helix</keyword>
<feature type="transmembrane region" description="Helical" evidence="7">
    <location>
        <begin position="122"/>
        <end position="141"/>
    </location>
</feature>
<evidence type="ECO:0000313" key="10">
    <source>
        <dbReference type="Proteomes" id="UP000243876"/>
    </source>
</evidence>
<comment type="subcellular location">
    <subcellularLocation>
        <location evidence="1">Membrane</location>
        <topology evidence="1">Multi-pass membrane protein</topology>
    </subcellularLocation>
</comment>
<feature type="transmembrane region" description="Helical" evidence="7">
    <location>
        <begin position="217"/>
        <end position="237"/>
    </location>
</feature>
<accession>A0A0D6EIG5</accession>
<reference evidence="10" key="1">
    <citation type="submission" date="2015-02" db="EMBL/GenBank/DDBJ databases">
        <authorList>
            <person name="Gon?alves P."/>
        </authorList>
    </citation>
    <scope>NUCLEOTIDE SEQUENCE [LARGE SCALE GENOMIC DNA]</scope>
</reference>
<protein>
    <submittedName>
        <fullName evidence="9">SPOSA6832_01150-mRNA-1:cds</fullName>
    </submittedName>
</protein>
<feature type="transmembrane region" description="Helical" evidence="7">
    <location>
        <begin position="382"/>
        <end position="402"/>
    </location>
</feature>